<organism evidence="2 3">
    <name type="scientific">Ephemerocybe angulata</name>
    <dbReference type="NCBI Taxonomy" id="980116"/>
    <lineage>
        <taxon>Eukaryota</taxon>
        <taxon>Fungi</taxon>
        <taxon>Dikarya</taxon>
        <taxon>Basidiomycota</taxon>
        <taxon>Agaricomycotina</taxon>
        <taxon>Agaricomycetes</taxon>
        <taxon>Agaricomycetidae</taxon>
        <taxon>Agaricales</taxon>
        <taxon>Agaricineae</taxon>
        <taxon>Psathyrellaceae</taxon>
        <taxon>Ephemerocybe</taxon>
    </lineage>
</organism>
<dbReference type="Proteomes" id="UP000541558">
    <property type="component" value="Unassembled WGS sequence"/>
</dbReference>
<proteinExistence type="predicted"/>
<feature type="region of interest" description="Disordered" evidence="1">
    <location>
        <begin position="33"/>
        <end position="107"/>
    </location>
</feature>
<dbReference type="EMBL" id="JAACJK010000116">
    <property type="protein sequence ID" value="KAF5330198.1"/>
    <property type="molecule type" value="Genomic_DNA"/>
</dbReference>
<evidence type="ECO:0000313" key="2">
    <source>
        <dbReference type="EMBL" id="KAF5330198.1"/>
    </source>
</evidence>
<evidence type="ECO:0000313" key="3">
    <source>
        <dbReference type="Proteomes" id="UP000541558"/>
    </source>
</evidence>
<sequence>MKKELRAAVEDPGTRHTGFAAVYGMQIERASGLGSSRLRTGRRRPRASREITTSDPIGHFPRSIKPFPSSTQPTRDQTPNLAQAVREPGQKAKQSLEAPESSCDFPMPHITPIDAHSPRRSTPLARQIAHIAHASIPAVSLLDAINASLDARPRLLSTPPSRTLPPFPLQDLNCARVPTDLAASWHSQACSQTQAVKFKEPSDALPNRKPATPNIQDDYFYELGAATN</sequence>
<accession>A0A8H5BVR2</accession>
<comment type="caution">
    <text evidence="2">The sequence shown here is derived from an EMBL/GenBank/DDBJ whole genome shotgun (WGS) entry which is preliminary data.</text>
</comment>
<name>A0A8H5BVR2_9AGAR</name>
<gene>
    <name evidence="2" type="ORF">D9611_010570</name>
</gene>
<reference evidence="2 3" key="1">
    <citation type="journal article" date="2020" name="ISME J.">
        <title>Uncovering the hidden diversity of litter-decomposition mechanisms in mushroom-forming fungi.</title>
        <authorList>
            <person name="Floudas D."/>
            <person name="Bentzer J."/>
            <person name="Ahren D."/>
            <person name="Johansson T."/>
            <person name="Persson P."/>
            <person name="Tunlid A."/>
        </authorList>
    </citation>
    <scope>NUCLEOTIDE SEQUENCE [LARGE SCALE GENOMIC DNA]</scope>
    <source>
        <strain evidence="2 3">CBS 175.51</strain>
    </source>
</reference>
<keyword evidence="3" id="KW-1185">Reference proteome</keyword>
<protein>
    <submittedName>
        <fullName evidence="2">Uncharacterized protein</fullName>
    </submittedName>
</protein>
<dbReference type="AlphaFoldDB" id="A0A8H5BVR2"/>
<feature type="compositionally biased region" description="Polar residues" evidence="1">
    <location>
        <begin position="68"/>
        <end position="81"/>
    </location>
</feature>
<evidence type="ECO:0000256" key="1">
    <source>
        <dbReference type="SAM" id="MobiDB-lite"/>
    </source>
</evidence>